<proteinExistence type="predicted"/>
<sequence>MSEHSHVSNLSHILTKNKSKNQYLNIIYDKQFYNFHRSSSLMDEITLINNHFQIFISLILCIVSLMGTLLHIEILIQRYFHAKSFSRHSFIQTLFDFCHLINILFTHSIIIIVYIKTSTNVNVYCPLSAVFFSLASFGFISFICLGAFHRYMYLFKKQTQYRCIRHRLLAHRIILITSISWLILNFPKFNLNGNL</sequence>
<dbReference type="Proteomes" id="UP000663874">
    <property type="component" value="Unassembled WGS sequence"/>
</dbReference>
<dbReference type="AlphaFoldDB" id="A0A814F2V0"/>
<reference evidence="3" key="1">
    <citation type="submission" date="2021-02" db="EMBL/GenBank/DDBJ databases">
        <authorList>
            <person name="Nowell W R."/>
        </authorList>
    </citation>
    <scope>NUCLEOTIDE SEQUENCE</scope>
</reference>
<feature type="transmembrane region" description="Helical" evidence="1">
    <location>
        <begin position="169"/>
        <end position="186"/>
    </location>
</feature>
<keyword evidence="1" id="KW-1133">Transmembrane helix</keyword>
<dbReference type="EMBL" id="CAJOAX010003195">
    <property type="protein sequence ID" value="CAF3841252.1"/>
    <property type="molecule type" value="Genomic_DNA"/>
</dbReference>
<evidence type="ECO:0000313" key="5">
    <source>
        <dbReference type="EMBL" id="CAF3994032.1"/>
    </source>
</evidence>
<dbReference type="Proteomes" id="UP000663823">
    <property type="component" value="Unassembled WGS sequence"/>
</dbReference>
<feature type="transmembrane region" description="Helical" evidence="1">
    <location>
        <begin position="127"/>
        <end position="148"/>
    </location>
</feature>
<dbReference type="EMBL" id="CAJOBE010006040">
    <property type="protein sequence ID" value="CAF3994032.1"/>
    <property type="molecule type" value="Genomic_DNA"/>
</dbReference>
<keyword evidence="1" id="KW-0812">Transmembrane</keyword>
<evidence type="ECO:0000313" key="4">
    <source>
        <dbReference type="EMBL" id="CAF3841252.1"/>
    </source>
</evidence>
<dbReference type="EMBL" id="CAJNOU010000377">
    <property type="protein sequence ID" value="CAF0977342.1"/>
    <property type="molecule type" value="Genomic_DNA"/>
</dbReference>
<feature type="transmembrane region" description="Helical" evidence="1">
    <location>
        <begin position="52"/>
        <end position="72"/>
    </location>
</feature>
<evidence type="ECO:0000313" key="6">
    <source>
        <dbReference type="Proteomes" id="UP000663889"/>
    </source>
</evidence>
<feature type="transmembrane region" description="Helical" evidence="1">
    <location>
        <begin position="93"/>
        <end position="115"/>
    </location>
</feature>
<accession>A0A814F2V0</accession>
<name>A0A814F2V0_9BILA</name>
<protein>
    <submittedName>
        <fullName evidence="3">Uncharacterized protein</fullName>
    </submittedName>
</protein>
<dbReference type="Proteomes" id="UP000663889">
    <property type="component" value="Unassembled WGS sequence"/>
</dbReference>
<dbReference type="Gene3D" id="1.20.1070.10">
    <property type="entry name" value="Rhodopsin 7-helix transmembrane proteins"/>
    <property type="match status" value="1"/>
</dbReference>
<dbReference type="OrthoDB" id="10035961at2759"/>
<gene>
    <name evidence="5" type="ORF">FNK824_LOCUS25560</name>
    <name evidence="4" type="ORF">OTI717_LOCUS20599</name>
    <name evidence="2" type="ORF">RFH988_LOCUS10195</name>
    <name evidence="3" type="ORF">SEV965_LOCUS9572</name>
</gene>
<dbReference type="EMBL" id="CAJNOO010000376">
    <property type="protein sequence ID" value="CAF0924714.1"/>
    <property type="molecule type" value="Genomic_DNA"/>
</dbReference>
<organism evidence="3 6">
    <name type="scientific">Rotaria sordida</name>
    <dbReference type="NCBI Taxonomy" id="392033"/>
    <lineage>
        <taxon>Eukaryota</taxon>
        <taxon>Metazoa</taxon>
        <taxon>Spiralia</taxon>
        <taxon>Gnathifera</taxon>
        <taxon>Rotifera</taxon>
        <taxon>Eurotatoria</taxon>
        <taxon>Bdelloidea</taxon>
        <taxon>Philodinida</taxon>
        <taxon>Philodinidae</taxon>
        <taxon>Rotaria</taxon>
    </lineage>
</organism>
<dbReference type="Proteomes" id="UP000663882">
    <property type="component" value="Unassembled WGS sequence"/>
</dbReference>
<evidence type="ECO:0000313" key="2">
    <source>
        <dbReference type="EMBL" id="CAF0924714.1"/>
    </source>
</evidence>
<evidence type="ECO:0000256" key="1">
    <source>
        <dbReference type="SAM" id="Phobius"/>
    </source>
</evidence>
<comment type="caution">
    <text evidence="3">The sequence shown here is derived from an EMBL/GenBank/DDBJ whole genome shotgun (WGS) entry which is preliminary data.</text>
</comment>
<evidence type="ECO:0000313" key="3">
    <source>
        <dbReference type="EMBL" id="CAF0977342.1"/>
    </source>
</evidence>
<keyword evidence="1" id="KW-0472">Membrane</keyword>